<dbReference type="PIRSF" id="PIRSF000429">
    <property type="entry name" value="Ac-CoA_Ac_transf"/>
    <property type="match status" value="1"/>
</dbReference>
<dbReference type="Gene3D" id="3.40.47.10">
    <property type="match status" value="2"/>
</dbReference>
<dbReference type="CDD" id="cd00751">
    <property type="entry name" value="thiolase"/>
    <property type="match status" value="1"/>
</dbReference>
<dbReference type="InterPro" id="IPR002155">
    <property type="entry name" value="Thiolase"/>
</dbReference>
<dbReference type="InterPro" id="IPR020616">
    <property type="entry name" value="Thiolase_N"/>
</dbReference>
<dbReference type="AlphaFoldDB" id="A0A1S1UI87"/>
<dbReference type="RefSeq" id="WP_071074957.1">
    <property type="nucleotide sequence ID" value="NZ_LFKP01000001.1"/>
</dbReference>
<dbReference type="PROSITE" id="PS00099">
    <property type="entry name" value="THIOLASE_3"/>
    <property type="match status" value="1"/>
</dbReference>
<organism evidence="8 9">
    <name type="scientific">Janthinobacterium lividum</name>
    <dbReference type="NCBI Taxonomy" id="29581"/>
    <lineage>
        <taxon>Bacteria</taxon>
        <taxon>Pseudomonadati</taxon>
        <taxon>Pseudomonadota</taxon>
        <taxon>Betaproteobacteria</taxon>
        <taxon>Burkholderiales</taxon>
        <taxon>Oxalobacteraceae</taxon>
        <taxon>Janthinobacterium</taxon>
    </lineage>
</organism>
<keyword evidence="2 5" id="KW-0808">Transferase</keyword>
<reference evidence="8 9" key="1">
    <citation type="submission" date="2015-06" db="EMBL/GenBank/DDBJ databases">
        <title>Draft genome sequencing of a biphenyl-degrading bacterium, Janthinobacterium lividum MEG1.</title>
        <authorList>
            <person name="Shimodaira J."/>
            <person name="Hatta T."/>
        </authorList>
    </citation>
    <scope>NUCLEOTIDE SEQUENCE [LARGE SCALE GENOMIC DNA]</scope>
    <source>
        <strain evidence="8 9">MEG1</strain>
    </source>
</reference>
<dbReference type="InterPro" id="IPR020610">
    <property type="entry name" value="Thiolase_AS"/>
</dbReference>
<evidence type="ECO:0000259" key="7">
    <source>
        <dbReference type="Pfam" id="PF02803"/>
    </source>
</evidence>
<comment type="similarity">
    <text evidence="1 5">Belongs to the thiolase-like superfamily. Thiolase family.</text>
</comment>
<dbReference type="Pfam" id="PF00108">
    <property type="entry name" value="Thiolase_N"/>
    <property type="match status" value="1"/>
</dbReference>
<protein>
    <submittedName>
        <fullName evidence="8">Acetyl-CoA acetyltransferase</fullName>
        <ecNumber evidence="8">2.3.1.9</ecNumber>
    </submittedName>
</protein>
<evidence type="ECO:0000313" key="9">
    <source>
        <dbReference type="Proteomes" id="UP000179840"/>
    </source>
</evidence>
<dbReference type="GO" id="GO:0003985">
    <property type="term" value="F:acetyl-CoA C-acetyltransferase activity"/>
    <property type="evidence" value="ECO:0007669"/>
    <property type="project" value="UniProtKB-EC"/>
</dbReference>
<dbReference type="NCBIfam" id="TIGR01930">
    <property type="entry name" value="AcCoA-C-Actrans"/>
    <property type="match status" value="1"/>
</dbReference>
<dbReference type="EMBL" id="LFKP01000001">
    <property type="protein sequence ID" value="OHV98923.1"/>
    <property type="molecule type" value="Genomic_DNA"/>
</dbReference>
<evidence type="ECO:0000256" key="5">
    <source>
        <dbReference type="RuleBase" id="RU003557"/>
    </source>
</evidence>
<dbReference type="FunFam" id="3.40.47.10:FF:000010">
    <property type="entry name" value="Acetyl-CoA acetyltransferase (Thiolase)"/>
    <property type="match status" value="1"/>
</dbReference>
<feature type="domain" description="Thiolase N-terminal" evidence="6">
    <location>
        <begin position="5"/>
        <end position="268"/>
    </location>
</feature>
<dbReference type="InterPro" id="IPR016039">
    <property type="entry name" value="Thiolase-like"/>
</dbReference>
<evidence type="ECO:0000256" key="3">
    <source>
        <dbReference type="ARBA" id="ARBA00023315"/>
    </source>
</evidence>
<sequence length="398" mass="41209">MNDPVVIVGAARTPMGAFQGDFANVTASDLGAVAIRAAVERSGVAPDAVEHVFFGNCLMAGQGQAPARQALRKAGLPDSTGAVTLSKMCGSAMQTTMFAHDTLLAGSADVVVAGGMESMTNAPYLVPKARGGYRIGHGMIYDHMMMDGLEDAYGRDEKGNARSMGTFAEECASQYSFTREAQDAFAIESVKRAQAATKDGSFEWEIVPVTVSGRSGDTIVSIDEGPQKARLEKIPTLKAAFKKDGTITAASSSSINDGAAALVLMRESTAKKLGCTVIAKIHGHATHAQAPNEFTTAPIGAVKKLYAKTGWNSSNVDLFEINEAFAAVPMAAMHDLDIPHSKINIHGGACALGHPIGASGARIIVTLLGALKKTGGKRGVAALCIGGGEATAMAIELV</sequence>
<dbReference type="InterPro" id="IPR020617">
    <property type="entry name" value="Thiolase_C"/>
</dbReference>
<feature type="active site" description="Acyl-thioester intermediate" evidence="4">
    <location>
        <position position="89"/>
    </location>
</feature>
<evidence type="ECO:0000256" key="4">
    <source>
        <dbReference type="PIRSR" id="PIRSR000429-1"/>
    </source>
</evidence>
<feature type="active site" description="Proton acceptor" evidence="4">
    <location>
        <position position="384"/>
    </location>
</feature>
<dbReference type="Pfam" id="PF02803">
    <property type="entry name" value="Thiolase_C"/>
    <property type="match status" value="1"/>
</dbReference>
<dbReference type="Proteomes" id="UP000179840">
    <property type="component" value="Unassembled WGS sequence"/>
</dbReference>
<name>A0A1S1UI87_9BURK</name>
<dbReference type="GO" id="GO:0044281">
    <property type="term" value="P:small molecule metabolic process"/>
    <property type="evidence" value="ECO:0007669"/>
    <property type="project" value="UniProtKB-ARBA"/>
</dbReference>
<proteinExistence type="inferred from homology"/>
<gene>
    <name evidence="8" type="ORF">AKG95_00050</name>
</gene>
<feature type="domain" description="Thiolase C-terminal" evidence="7">
    <location>
        <begin position="276"/>
        <end position="396"/>
    </location>
</feature>
<evidence type="ECO:0000256" key="1">
    <source>
        <dbReference type="ARBA" id="ARBA00010982"/>
    </source>
</evidence>
<dbReference type="PANTHER" id="PTHR18919">
    <property type="entry name" value="ACETYL-COA C-ACYLTRANSFERASE"/>
    <property type="match status" value="1"/>
</dbReference>
<evidence type="ECO:0000259" key="6">
    <source>
        <dbReference type="Pfam" id="PF00108"/>
    </source>
</evidence>
<accession>A0A1S1UI87</accession>
<keyword evidence="3 5" id="KW-0012">Acyltransferase</keyword>
<dbReference type="PANTHER" id="PTHR18919:SF138">
    <property type="entry name" value="ACETYL-COA C-ACETYLTRANSFERASE"/>
    <property type="match status" value="1"/>
</dbReference>
<dbReference type="SUPFAM" id="SSF53901">
    <property type="entry name" value="Thiolase-like"/>
    <property type="match status" value="2"/>
</dbReference>
<comment type="caution">
    <text evidence="8">The sequence shown here is derived from an EMBL/GenBank/DDBJ whole genome shotgun (WGS) entry which is preliminary data.</text>
</comment>
<evidence type="ECO:0000256" key="2">
    <source>
        <dbReference type="ARBA" id="ARBA00022679"/>
    </source>
</evidence>
<dbReference type="EC" id="2.3.1.9" evidence="8"/>
<evidence type="ECO:0000313" key="8">
    <source>
        <dbReference type="EMBL" id="OHV98923.1"/>
    </source>
</evidence>
<feature type="active site" description="Proton acceptor" evidence="4">
    <location>
        <position position="354"/>
    </location>
</feature>